<dbReference type="PANTHER" id="PTHR47481">
    <property type="match status" value="1"/>
</dbReference>
<feature type="region of interest" description="Disordered" evidence="1">
    <location>
        <begin position="215"/>
        <end position="286"/>
    </location>
</feature>
<accession>A0AAV3QA48</accession>
<feature type="compositionally biased region" description="Low complexity" evidence="1">
    <location>
        <begin position="221"/>
        <end position="241"/>
    </location>
</feature>
<dbReference type="PANTHER" id="PTHR47481:SF31">
    <property type="entry name" value="OS01G0873500 PROTEIN"/>
    <property type="match status" value="1"/>
</dbReference>
<dbReference type="InterPro" id="IPR057670">
    <property type="entry name" value="SH3_retrovirus"/>
</dbReference>
<comment type="caution">
    <text evidence="3">The sequence shown here is derived from an EMBL/GenBank/DDBJ whole genome shotgun (WGS) entry which is preliminary data.</text>
</comment>
<feature type="compositionally biased region" description="Polar residues" evidence="1">
    <location>
        <begin position="267"/>
        <end position="276"/>
    </location>
</feature>
<dbReference type="Proteomes" id="UP001454036">
    <property type="component" value="Unassembled WGS sequence"/>
</dbReference>
<evidence type="ECO:0000259" key="2">
    <source>
        <dbReference type="Pfam" id="PF25597"/>
    </source>
</evidence>
<feature type="compositionally biased region" description="Low complexity" evidence="1">
    <location>
        <begin position="248"/>
        <end position="258"/>
    </location>
</feature>
<dbReference type="AlphaFoldDB" id="A0AAV3QA48"/>
<protein>
    <recommendedName>
        <fullName evidence="2">Retroviral polymerase SH3-like domain-containing protein</fullName>
    </recommendedName>
</protein>
<keyword evidence="4" id="KW-1185">Reference proteome</keyword>
<dbReference type="Pfam" id="PF25597">
    <property type="entry name" value="SH3_retrovirus"/>
    <property type="match status" value="1"/>
</dbReference>
<gene>
    <name evidence="3" type="ORF">LIER_39122</name>
</gene>
<reference evidence="3 4" key="1">
    <citation type="submission" date="2024-01" db="EMBL/GenBank/DDBJ databases">
        <title>The complete chloroplast genome sequence of Lithospermum erythrorhizon: insights into the phylogenetic relationship among Boraginaceae species and the maternal lineages of purple gromwells.</title>
        <authorList>
            <person name="Okada T."/>
            <person name="Watanabe K."/>
        </authorList>
    </citation>
    <scope>NUCLEOTIDE SEQUENCE [LARGE SCALE GENOMIC DNA]</scope>
</reference>
<evidence type="ECO:0000256" key="1">
    <source>
        <dbReference type="SAM" id="MobiDB-lite"/>
    </source>
</evidence>
<evidence type="ECO:0000313" key="3">
    <source>
        <dbReference type="EMBL" id="GAA0160870.1"/>
    </source>
</evidence>
<organism evidence="3 4">
    <name type="scientific">Lithospermum erythrorhizon</name>
    <name type="common">Purple gromwell</name>
    <name type="synonym">Lithospermum officinale var. erythrorhizon</name>
    <dbReference type="NCBI Taxonomy" id="34254"/>
    <lineage>
        <taxon>Eukaryota</taxon>
        <taxon>Viridiplantae</taxon>
        <taxon>Streptophyta</taxon>
        <taxon>Embryophyta</taxon>
        <taxon>Tracheophyta</taxon>
        <taxon>Spermatophyta</taxon>
        <taxon>Magnoliopsida</taxon>
        <taxon>eudicotyledons</taxon>
        <taxon>Gunneridae</taxon>
        <taxon>Pentapetalae</taxon>
        <taxon>asterids</taxon>
        <taxon>lamiids</taxon>
        <taxon>Boraginales</taxon>
        <taxon>Boraginaceae</taxon>
        <taxon>Boraginoideae</taxon>
        <taxon>Lithospermeae</taxon>
        <taxon>Lithospermum</taxon>
    </lineage>
</organism>
<dbReference type="EMBL" id="BAABME010020595">
    <property type="protein sequence ID" value="GAA0160870.1"/>
    <property type="molecule type" value="Genomic_DNA"/>
</dbReference>
<sequence length="299" mass="32685">MDEYLQQLHSLCTNLKAVGEQVKENDLVAHALLGLPEPYNPFITAMNTQPVRPSFAALRPLLLSERSIKLLNCSLRILPCSCILLHPTNLILAPTEITLTTTSSTIDSLRTNLRRLQTMVEDPMCFQRYKCYNPEAKRVLVSRHVVFNETVFPYQAFHSFFKNDNSLIFPSNYQFSSTLNSTAISSTTTKSSSTNTSNFTSSSFLLSPPSYHSVSTTNAKSQSPQLPSLSPSISNLSPASPTTIDTNSHSPSPAIHSSSPPPVTLLRGSNSASTLPPCSIPTLATHPMVTKSRNGISML</sequence>
<evidence type="ECO:0000313" key="4">
    <source>
        <dbReference type="Proteomes" id="UP001454036"/>
    </source>
</evidence>
<proteinExistence type="predicted"/>
<feature type="domain" description="Retroviral polymerase SH3-like" evidence="2">
    <location>
        <begin position="129"/>
        <end position="155"/>
    </location>
</feature>
<name>A0AAV3QA48_LITER</name>